<dbReference type="AlphaFoldDB" id="A0A087E3Q4"/>
<dbReference type="EMBL" id="JGZT01000007">
    <property type="protein sequence ID" value="KFJ02405.1"/>
    <property type="molecule type" value="Genomic_DNA"/>
</dbReference>
<gene>
    <name evidence="1" type="ORF">THER5_1937</name>
</gene>
<name>A0A087E3Q4_9BIFI</name>
<dbReference type="Proteomes" id="UP000029003">
    <property type="component" value="Unassembled WGS sequence"/>
</dbReference>
<reference evidence="1 2" key="1">
    <citation type="submission" date="2014-03" db="EMBL/GenBank/DDBJ databases">
        <title>Genomics of Bifidobacteria.</title>
        <authorList>
            <person name="Ventura M."/>
            <person name="Milani C."/>
            <person name="Lugli G.A."/>
        </authorList>
    </citation>
    <scope>NUCLEOTIDE SEQUENCE [LARGE SCALE GENOMIC DNA]</scope>
    <source>
        <strain evidence="1 2">LMG 21395</strain>
    </source>
</reference>
<proteinExistence type="predicted"/>
<organism evidence="1 2">
    <name type="scientific">Bifidobacterium thermacidophilum subsp. thermacidophilum</name>
    <dbReference type="NCBI Taxonomy" id="79262"/>
    <lineage>
        <taxon>Bacteria</taxon>
        <taxon>Bacillati</taxon>
        <taxon>Actinomycetota</taxon>
        <taxon>Actinomycetes</taxon>
        <taxon>Bifidobacteriales</taxon>
        <taxon>Bifidobacteriaceae</taxon>
        <taxon>Bifidobacterium</taxon>
    </lineage>
</organism>
<evidence type="ECO:0000313" key="2">
    <source>
        <dbReference type="Proteomes" id="UP000029003"/>
    </source>
</evidence>
<evidence type="ECO:0000313" key="1">
    <source>
        <dbReference type="EMBL" id="KFJ02405.1"/>
    </source>
</evidence>
<sequence>MPYMYGFRSVSVDWIHVRPPISDSVLIHVLPRNGRRASYVGIPPFSYARHSRAYWFVSCSADWIHIRASILDLVQPHALPCDGRRASSVGIPPFLMVLYSRVRGSLGLDSCSAADFGFGPGTCPSME</sequence>
<comment type="caution">
    <text evidence="1">The sequence shown here is derived from an EMBL/GenBank/DDBJ whole genome shotgun (WGS) entry which is preliminary data.</text>
</comment>
<protein>
    <submittedName>
        <fullName evidence="1">Uncharacterized protein</fullName>
    </submittedName>
</protein>
<accession>A0A087E3Q4</accession>